<evidence type="ECO:0000256" key="7">
    <source>
        <dbReference type="ARBA" id="ARBA00033194"/>
    </source>
</evidence>
<dbReference type="EC" id="2.7.11.1" evidence="3"/>
<evidence type="ECO:0000256" key="4">
    <source>
        <dbReference type="ARBA" id="ARBA00013948"/>
    </source>
</evidence>
<evidence type="ECO:0000256" key="9">
    <source>
        <dbReference type="ARBA" id="ARBA00048679"/>
    </source>
</evidence>
<dbReference type="PROSITE" id="PS50011">
    <property type="entry name" value="PROTEIN_KINASE_DOM"/>
    <property type="match status" value="1"/>
</dbReference>
<dbReference type="GO" id="GO:0004674">
    <property type="term" value="F:protein serine/threonine kinase activity"/>
    <property type="evidence" value="ECO:0007669"/>
    <property type="project" value="UniProtKB-EC"/>
</dbReference>
<dbReference type="Gene3D" id="1.10.510.10">
    <property type="entry name" value="Transferase(Phosphotransferase) domain 1"/>
    <property type="match status" value="1"/>
</dbReference>
<dbReference type="InterPro" id="IPR011009">
    <property type="entry name" value="Kinase-like_dom_sf"/>
</dbReference>
<reference evidence="12" key="1">
    <citation type="journal article" date="2023" name="Mol. Phylogenet. Evol.">
        <title>Genome-scale phylogeny and comparative genomics of the fungal order Sordariales.</title>
        <authorList>
            <person name="Hensen N."/>
            <person name="Bonometti L."/>
            <person name="Westerberg I."/>
            <person name="Brannstrom I.O."/>
            <person name="Guillou S."/>
            <person name="Cros-Aarteil S."/>
            <person name="Calhoun S."/>
            <person name="Haridas S."/>
            <person name="Kuo A."/>
            <person name="Mondo S."/>
            <person name="Pangilinan J."/>
            <person name="Riley R."/>
            <person name="LaButti K."/>
            <person name="Andreopoulos B."/>
            <person name="Lipzen A."/>
            <person name="Chen C."/>
            <person name="Yan M."/>
            <person name="Daum C."/>
            <person name="Ng V."/>
            <person name="Clum A."/>
            <person name="Steindorff A."/>
            <person name="Ohm R.A."/>
            <person name="Martin F."/>
            <person name="Silar P."/>
            <person name="Natvig D.O."/>
            <person name="Lalanne C."/>
            <person name="Gautier V."/>
            <person name="Ament-Velasquez S.L."/>
            <person name="Kruys A."/>
            <person name="Hutchinson M.I."/>
            <person name="Powell A.J."/>
            <person name="Barry K."/>
            <person name="Miller A.N."/>
            <person name="Grigoriev I.V."/>
            <person name="Debuchy R."/>
            <person name="Gladieux P."/>
            <person name="Hiltunen Thoren M."/>
            <person name="Johannesson H."/>
        </authorList>
    </citation>
    <scope>NUCLEOTIDE SEQUENCE [LARGE SCALE GENOMIC DNA]</scope>
    <source>
        <strain evidence="12">CBS 284.82</strain>
    </source>
</reference>
<name>A0AAN6PD22_9PEZI</name>
<evidence type="ECO:0000256" key="2">
    <source>
        <dbReference type="ARBA" id="ARBA00011534"/>
    </source>
</evidence>
<dbReference type="SUPFAM" id="SSF56112">
    <property type="entry name" value="Protein kinase-like (PK-like)"/>
    <property type="match status" value="1"/>
</dbReference>
<organism evidence="11 12">
    <name type="scientific">Parachaetomium inaequale</name>
    <dbReference type="NCBI Taxonomy" id="2588326"/>
    <lineage>
        <taxon>Eukaryota</taxon>
        <taxon>Fungi</taxon>
        <taxon>Dikarya</taxon>
        <taxon>Ascomycota</taxon>
        <taxon>Pezizomycotina</taxon>
        <taxon>Sordariomycetes</taxon>
        <taxon>Sordariomycetidae</taxon>
        <taxon>Sordariales</taxon>
        <taxon>Chaetomiaceae</taxon>
        <taxon>Parachaetomium</taxon>
    </lineage>
</organism>
<dbReference type="Proteomes" id="UP001303115">
    <property type="component" value="Unassembled WGS sequence"/>
</dbReference>
<accession>A0AAN6PD22</accession>
<comment type="subunit">
    <text evidence="2">Component of the EKC/KEOPS complex composed of at least BUD32, CGI121, GON7, KAE1 and PCC1; the whole complex dimerizes.</text>
</comment>
<evidence type="ECO:0000256" key="1">
    <source>
        <dbReference type="ARBA" id="ARBA00003747"/>
    </source>
</evidence>
<feature type="domain" description="Protein kinase" evidence="10">
    <location>
        <begin position="1"/>
        <end position="270"/>
    </location>
</feature>
<sequence length="270" mass="29863">MWGVPTSRGFDLPGKLSGEILRIKQGLPPRTGHYEIEGDEIRPLGRCLEYPDMIGDDSEDVSELIAKLPPIDVDPEKHFLKQAKYRRKIENLIRCQGGSVPGKPLSPHVIQLLGRSPDGKLVFEKFSRSASTLGRFSSLATHKSWILQLIDGLDALHSVGIVHRDLRADNLVFSPDGQRLVIIDLESRWGVRAAPEIAANGGLHDSGWSTKSDIYDIGNVVKSMIYANQPITFFVERPVPAPLQAVVDALRSMAEKIRQWDLGTLSKGDS</sequence>
<evidence type="ECO:0000259" key="10">
    <source>
        <dbReference type="PROSITE" id="PS50011"/>
    </source>
</evidence>
<dbReference type="InterPro" id="IPR000719">
    <property type="entry name" value="Prot_kinase_dom"/>
</dbReference>
<evidence type="ECO:0000313" key="12">
    <source>
        <dbReference type="Proteomes" id="UP001303115"/>
    </source>
</evidence>
<comment type="function">
    <text evidence="1">Component of the EKC/KEOPS complex that is required for the formation of a threonylcarbamoyl group on adenosine at position 37 (t(6)A37) in tRNAs that read codons beginning with adenine. The complex is probably involved in the transfer of the threonylcarbamoyl moiety of threonylcarbamoyl-AMP (TC-AMP) to the N6 group of A37. BUD32 has ATPase activity in the context of the EKC/KEOPS complex and likely plays a supporting role to the catalytic subunit KAE1. The EKC/KEOPS complex also promotes both telomere uncapping and telomere elongation. The complex is required for efficient recruitment of transcriptional coactivators.</text>
</comment>
<dbReference type="EMBL" id="MU854475">
    <property type="protein sequence ID" value="KAK4034538.1"/>
    <property type="molecule type" value="Genomic_DNA"/>
</dbReference>
<evidence type="ECO:0000313" key="11">
    <source>
        <dbReference type="EMBL" id="KAK4034538.1"/>
    </source>
</evidence>
<evidence type="ECO:0000256" key="6">
    <source>
        <dbReference type="ARBA" id="ARBA00030980"/>
    </source>
</evidence>
<gene>
    <name evidence="11" type="ORF">C8A01DRAFT_49077</name>
</gene>
<dbReference type="GO" id="GO:0005524">
    <property type="term" value="F:ATP binding"/>
    <property type="evidence" value="ECO:0007669"/>
    <property type="project" value="InterPro"/>
</dbReference>
<comment type="caution">
    <text evidence="11">The sequence shown here is derived from an EMBL/GenBank/DDBJ whole genome shotgun (WGS) entry which is preliminary data.</text>
</comment>
<evidence type="ECO:0000256" key="8">
    <source>
        <dbReference type="ARBA" id="ARBA00047899"/>
    </source>
</evidence>
<proteinExistence type="predicted"/>
<evidence type="ECO:0000256" key="3">
    <source>
        <dbReference type="ARBA" id="ARBA00012513"/>
    </source>
</evidence>
<comment type="catalytic activity">
    <reaction evidence="8">
        <text>L-threonyl-[protein] + ATP = O-phospho-L-threonyl-[protein] + ADP + H(+)</text>
        <dbReference type="Rhea" id="RHEA:46608"/>
        <dbReference type="Rhea" id="RHEA-COMP:11060"/>
        <dbReference type="Rhea" id="RHEA-COMP:11605"/>
        <dbReference type="ChEBI" id="CHEBI:15378"/>
        <dbReference type="ChEBI" id="CHEBI:30013"/>
        <dbReference type="ChEBI" id="CHEBI:30616"/>
        <dbReference type="ChEBI" id="CHEBI:61977"/>
        <dbReference type="ChEBI" id="CHEBI:456216"/>
        <dbReference type="EC" id="2.7.11.1"/>
    </reaction>
</comment>
<dbReference type="InterPro" id="IPR008266">
    <property type="entry name" value="Tyr_kinase_AS"/>
</dbReference>
<dbReference type="Pfam" id="PF00069">
    <property type="entry name" value="Pkinase"/>
    <property type="match status" value="1"/>
</dbReference>
<keyword evidence="12" id="KW-1185">Reference proteome</keyword>
<comment type="catalytic activity">
    <reaction evidence="9">
        <text>L-seryl-[protein] + ATP = O-phospho-L-seryl-[protein] + ADP + H(+)</text>
        <dbReference type="Rhea" id="RHEA:17989"/>
        <dbReference type="Rhea" id="RHEA-COMP:9863"/>
        <dbReference type="Rhea" id="RHEA-COMP:11604"/>
        <dbReference type="ChEBI" id="CHEBI:15378"/>
        <dbReference type="ChEBI" id="CHEBI:29999"/>
        <dbReference type="ChEBI" id="CHEBI:30616"/>
        <dbReference type="ChEBI" id="CHEBI:83421"/>
        <dbReference type="ChEBI" id="CHEBI:456216"/>
        <dbReference type="EC" id="2.7.11.1"/>
    </reaction>
</comment>
<evidence type="ECO:0000256" key="5">
    <source>
        <dbReference type="ARBA" id="ARBA00019973"/>
    </source>
</evidence>
<protein>
    <recommendedName>
        <fullName evidence="5">EKC/KEOPS complex subunit BUD32</fullName>
        <ecNumber evidence="3">2.7.11.1</ecNumber>
    </recommendedName>
    <alternativeName>
        <fullName evidence="6 7">Atypical Serine/threonine protein kinase BUD32</fullName>
    </alternativeName>
    <alternativeName>
        <fullName evidence="4">EKC/KEOPS complex subunit bud32</fullName>
    </alternativeName>
</protein>
<dbReference type="PROSITE" id="PS00109">
    <property type="entry name" value="PROTEIN_KINASE_TYR"/>
    <property type="match status" value="1"/>
</dbReference>
<dbReference type="AlphaFoldDB" id="A0AAN6PD22"/>